<feature type="signal peptide" evidence="1">
    <location>
        <begin position="1"/>
        <end position="15"/>
    </location>
</feature>
<protein>
    <submittedName>
        <fullName evidence="2">Low molecular weight phosphotyrosine protein phosphatase</fullName>
    </submittedName>
</protein>
<name>A0AB34FCX3_9HYPO</name>
<sequence>MHLLLFLATVAGALTTGTTTNGVYRQPKTSSTLTVNIEIGGAPANTTTFDGLISVFPIRGGAVKGSFFQGNLVANLSSSTERILPGSNGTKTEVETRWVLEDKQGRRILANMQGMTTYANEALHGFGVARLMTDAAQYSWVSWENFLVEWTGEYYSGTAEFEIFSIKSGGRKDGKPIKALLPPGKGK</sequence>
<dbReference type="Proteomes" id="UP001163105">
    <property type="component" value="Unassembled WGS sequence"/>
</dbReference>
<dbReference type="AlphaFoldDB" id="A0AB34FCX3"/>
<organism evidence="2 3">
    <name type="scientific">Purpureocillium lavendulum</name>
    <dbReference type="NCBI Taxonomy" id="1247861"/>
    <lineage>
        <taxon>Eukaryota</taxon>
        <taxon>Fungi</taxon>
        <taxon>Dikarya</taxon>
        <taxon>Ascomycota</taxon>
        <taxon>Pezizomycotina</taxon>
        <taxon>Sordariomycetes</taxon>
        <taxon>Hypocreomycetidae</taxon>
        <taxon>Hypocreales</taxon>
        <taxon>Ophiocordycipitaceae</taxon>
        <taxon>Purpureocillium</taxon>
    </lineage>
</organism>
<evidence type="ECO:0000313" key="2">
    <source>
        <dbReference type="EMBL" id="KAJ6437274.1"/>
    </source>
</evidence>
<evidence type="ECO:0000256" key="1">
    <source>
        <dbReference type="SAM" id="SignalP"/>
    </source>
</evidence>
<gene>
    <name evidence="2" type="ORF">O9K51_10248</name>
</gene>
<keyword evidence="1" id="KW-0732">Signal</keyword>
<keyword evidence="3" id="KW-1185">Reference proteome</keyword>
<dbReference type="Pfam" id="PF11578">
    <property type="entry name" value="DUF3237"/>
    <property type="match status" value="1"/>
</dbReference>
<evidence type="ECO:0000313" key="3">
    <source>
        <dbReference type="Proteomes" id="UP001163105"/>
    </source>
</evidence>
<dbReference type="Gene3D" id="2.40.160.20">
    <property type="match status" value="1"/>
</dbReference>
<comment type="caution">
    <text evidence="2">The sequence shown here is derived from an EMBL/GenBank/DDBJ whole genome shotgun (WGS) entry which is preliminary data.</text>
</comment>
<accession>A0AB34FCX3</accession>
<dbReference type="EMBL" id="JAQHRD010000013">
    <property type="protein sequence ID" value="KAJ6437274.1"/>
    <property type="molecule type" value="Genomic_DNA"/>
</dbReference>
<reference evidence="2" key="1">
    <citation type="submission" date="2023-01" db="EMBL/GenBank/DDBJ databases">
        <title>The growth and conidiation of Purpureocillium lavendulum are regulated by nitrogen source and histone H3K14 acetylation.</title>
        <authorList>
            <person name="Tang P."/>
            <person name="Han J."/>
            <person name="Zhang C."/>
            <person name="Tang P."/>
            <person name="Qi F."/>
            <person name="Zhang K."/>
            <person name="Liang L."/>
        </authorList>
    </citation>
    <scope>NUCLEOTIDE SEQUENCE</scope>
    <source>
        <strain evidence="2">YMF1.00683</strain>
    </source>
</reference>
<proteinExistence type="predicted"/>
<feature type="chain" id="PRO_5044225207" evidence="1">
    <location>
        <begin position="16"/>
        <end position="187"/>
    </location>
</feature>